<dbReference type="GO" id="GO:0046486">
    <property type="term" value="P:glycerolipid metabolic process"/>
    <property type="evidence" value="ECO:0007669"/>
    <property type="project" value="UniProtKB-ARBA"/>
</dbReference>
<sequence length="655" mass="74497">MLGRLEMEPKDCIRAYVELSKTIFEKKGSPLQWNGNIKGRFDSTVLEHALKKIIVDQGYGEAEMFNNGEDRGCKVFVCAVAKETKGITRLKSYINPSEAPSEATICQAALATSAATSFFDEVRIGSRTYVDGALGVNNPVDEVEKECSNIWCSETGDLKPLVKCFVSLGTGNPGKKPLENGAWEFLSKSLKDIVTDTEKTAENFKARWRGHFDRKRYFRFSVEQGLQDIGLHEYLREGSIKAATEEYLEEQSQKFSLRDCVSNLKLKETITPYNIERLIVAYKDDCDRNRVLGQEVKKYYEVPKRLVERFVGRQSLLSQIEKHFSVSSEPAPNVLILQALGGQGKSQLALKYCQTMRKTYRGIFWIYAGSEATVSQAFEIIADTLNHDKSVLKDPQQKVQFVKDTLHKWDERWLLVFDNYDHPKDFPNVKEFFPEGRGDILFTSRTQGLKRLGTPISIPEMTKDEGLELLLYDCSSRNEAQTRQDGSEVIIRLGGLALAIDQAAAYISYKQVPIWQFLAEFETKREDILKFTDHDFWEYGAIPFPGVKARDKERDKAINAFTTWELSFEQLISANQQTSEHLDHFLTLSAFLNPSNIGEVLSETYFDAKGDSTNWLQIFTRSEHTDSSNEDTSSSIVVWKPLKYHYGNPKASGKL</sequence>
<feature type="domain" description="NB-ARC" evidence="4">
    <location>
        <begin position="317"/>
        <end position="470"/>
    </location>
</feature>
<dbReference type="GO" id="GO:0047499">
    <property type="term" value="F:calcium-independent phospholipase A2 activity"/>
    <property type="evidence" value="ECO:0007669"/>
    <property type="project" value="TreeGrafter"/>
</dbReference>
<dbReference type="GO" id="GO:0043531">
    <property type="term" value="F:ADP binding"/>
    <property type="evidence" value="ECO:0007669"/>
    <property type="project" value="InterPro"/>
</dbReference>
<evidence type="ECO:0000256" key="3">
    <source>
        <dbReference type="ARBA" id="ARBA00023098"/>
    </source>
</evidence>
<name>A0A3D8SAR9_9HELO</name>
<dbReference type="EMBL" id="PDLN01000006">
    <property type="protein sequence ID" value="RDW83469.1"/>
    <property type="molecule type" value="Genomic_DNA"/>
</dbReference>
<keyword evidence="7" id="KW-1185">Reference proteome</keyword>
<dbReference type="SUPFAM" id="SSF52151">
    <property type="entry name" value="FabD/lysophospholipase-like"/>
    <property type="match status" value="1"/>
</dbReference>
<dbReference type="AlphaFoldDB" id="A0A3D8SAR9"/>
<dbReference type="GO" id="GO:0016042">
    <property type="term" value="P:lipid catabolic process"/>
    <property type="evidence" value="ECO:0007669"/>
    <property type="project" value="UniProtKB-KW"/>
</dbReference>
<evidence type="ECO:0000256" key="2">
    <source>
        <dbReference type="ARBA" id="ARBA00022963"/>
    </source>
</evidence>
<dbReference type="Gene3D" id="3.40.50.300">
    <property type="entry name" value="P-loop containing nucleotide triphosphate hydrolases"/>
    <property type="match status" value="1"/>
</dbReference>
<evidence type="ECO:0000313" key="6">
    <source>
        <dbReference type="EMBL" id="RDW83469.1"/>
    </source>
</evidence>
<dbReference type="OrthoDB" id="1658288at2759"/>
<proteinExistence type="predicted"/>
<reference evidence="6 7" key="1">
    <citation type="journal article" date="2018" name="IMA Fungus">
        <title>IMA Genome-F 9: Draft genome sequence of Annulohypoxylon stygium, Aspergillus mulundensis, Berkeleyomyces basicola (syn. Thielaviopsis basicola), Ceratocystis smalleyi, two Cercospora beticola strains, Coleophoma cylindrospora, Fusarium fracticaudum, Phialophora cf. hyalina, and Morchella septimelata.</title>
        <authorList>
            <person name="Wingfield B.D."/>
            <person name="Bills G.F."/>
            <person name="Dong Y."/>
            <person name="Huang W."/>
            <person name="Nel W.J."/>
            <person name="Swalarsk-Parry B.S."/>
            <person name="Vaghefi N."/>
            <person name="Wilken P.M."/>
            <person name="An Z."/>
            <person name="de Beer Z.W."/>
            <person name="De Vos L."/>
            <person name="Chen L."/>
            <person name="Duong T.A."/>
            <person name="Gao Y."/>
            <person name="Hammerbacher A."/>
            <person name="Kikkert J.R."/>
            <person name="Li Y."/>
            <person name="Li H."/>
            <person name="Li K."/>
            <person name="Li Q."/>
            <person name="Liu X."/>
            <person name="Ma X."/>
            <person name="Naidoo K."/>
            <person name="Pethybridge S.J."/>
            <person name="Sun J."/>
            <person name="Steenkamp E.T."/>
            <person name="van der Nest M.A."/>
            <person name="van Wyk S."/>
            <person name="Wingfield M.J."/>
            <person name="Xiong C."/>
            <person name="Yue Q."/>
            <person name="Zhang X."/>
        </authorList>
    </citation>
    <scope>NUCLEOTIDE SEQUENCE [LARGE SCALE GENOMIC DNA]</scope>
    <source>
        <strain evidence="6 7">BP5796</strain>
    </source>
</reference>
<accession>A0A3D8SAR9</accession>
<evidence type="ECO:0000313" key="7">
    <source>
        <dbReference type="Proteomes" id="UP000256328"/>
    </source>
</evidence>
<dbReference type="Pfam" id="PF01734">
    <property type="entry name" value="Patatin"/>
    <property type="match status" value="1"/>
</dbReference>
<dbReference type="SUPFAM" id="SSF52540">
    <property type="entry name" value="P-loop containing nucleoside triphosphate hydrolases"/>
    <property type="match status" value="1"/>
</dbReference>
<dbReference type="Proteomes" id="UP000256328">
    <property type="component" value="Unassembled WGS sequence"/>
</dbReference>
<dbReference type="InterPro" id="IPR016035">
    <property type="entry name" value="Acyl_Trfase/lysoPLipase"/>
</dbReference>
<keyword evidence="3" id="KW-0443">Lipid metabolism</keyword>
<evidence type="ECO:0000259" key="4">
    <source>
        <dbReference type="Pfam" id="PF00931"/>
    </source>
</evidence>
<evidence type="ECO:0000259" key="5">
    <source>
        <dbReference type="Pfam" id="PF01734"/>
    </source>
</evidence>
<dbReference type="InterPro" id="IPR002641">
    <property type="entry name" value="PNPLA_dom"/>
</dbReference>
<organism evidence="6 7">
    <name type="scientific">Coleophoma crateriformis</name>
    <dbReference type="NCBI Taxonomy" id="565419"/>
    <lineage>
        <taxon>Eukaryota</taxon>
        <taxon>Fungi</taxon>
        <taxon>Dikarya</taxon>
        <taxon>Ascomycota</taxon>
        <taxon>Pezizomycotina</taxon>
        <taxon>Leotiomycetes</taxon>
        <taxon>Helotiales</taxon>
        <taxon>Dermateaceae</taxon>
        <taxon>Coleophoma</taxon>
    </lineage>
</organism>
<dbReference type="InterPro" id="IPR002182">
    <property type="entry name" value="NB-ARC"/>
</dbReference>
<dbReference type="PANTHER" id="PTHR24185:SF1">
    <property type="entry name" value="CALCIUM-INDEPENDENT PHOSPHOLIPASE A2-GAMMA"/>
    <property type="match status" value="1"/>
</dbReference>
<dbReference type="PANTHER" id="PTHR24185">
    <property type="entry name" value="CALCIUM-INDEPENDENT PHOSPHOLIPASE A2-GAMMA"/>
    <property type="match status" value="1"/>
</dbReference>
<protein>
    <submittedName>
        <fullName evidence="6">Uncharacterized protein</fullName>
    </submittedName>
</protein>
<gene>
    <name evidence="6" type="ORF">BP5796_04960</name>
</gene>
<dbReference type="GO" id="GO:0019369">
    <property type="term" value="P:arachidonate metabolic process"/>
    <property type="evidence" value="ECO:0007669"/>
    <property type="project" value="TreeGrafter"/>
</dbReference>
<keyword evidence="1" id="KW-0378">Hydrolase</keyword>
<dbReference type="Gene3D" id="3.40.1090.10">
    <property type="entry name" value="Cytosolic phospholipase A2 catalytic domain"/>
    <property type="match status" value="1"/>
</dbReference>
<dbReference type="InterPro" id="IPR027417">
    <property type="entry name" value="P-loop_NTPase"/>
</dbReference>
<dbReference type="GO" id="GO:0016020">
    <property type="term" value="C:membrane"/>
    <property type="evidence" value="ECO:0007669"/>
    <property type="project" value="TreeGrafter"/>
</dbReference>
<comment type="caution">
    <text evidence="6">The sequence shown here is derived from an EMBL/GenBank/DDBJ whole genome shotgun (WGS) entry which is preliminary data.</text>
</comment>
<dbReference type="Pfam" id="PF00931">
    <property type="entry name" value="NB-ARC"/>
    <property type="match status" value="1"/>
</dbReference>
<feature type="domain" description="PNPLA" evidence="5">
    <location>
        <begin position="24"/>
        <end position="142"/>
    </location>
</feature>
<keyword evidence="2" id="KW-0442">Lipid degradation</keyword>
<evidence type="ECO:0000256" key="1">
    <source>
        <dbReference type="ARBA" id="ARBA00022801"/>
    </source>
</evidence>